<accession>A0A2U1L534</accession>
<proteinExistence type="predicted"/>
<evidence type="ECO:0000313" key="2">
    <source>
        <dbReference type="Proteomes" id="UP000245207"/>
    </source>
</evidence>
<evidence type="ECO:0000313" key="1">
    <source>
        <dbReference type="EMBL" id="PWA44116.1"/>
    </source>
</evidence>
<dbReference type="AlphaFoldDB" id="A0A2U1L534"/>
<organism evidence="1 2">
    <name type="scientific">Artemisia annua</name>
    <name type="common">Sweet wormwood</name>
    <dbReference type="NCBI Taxonomy" id="35608"/>
    <lineage>
        <taxon>Eukaryota</taxon>
        <taxon>Viridiplantae</taxon>
        <taxon>Streptophyta</taxon>
        <taxon>Embryophyta</taxon>
        <taxon>Tracheophyta</taxon>
        <taxon>Spermatophyta</taxon>
        <taxon>Magnoliopsida</taxon>
        <taxon>eudicotyledons</taxon>
        <taxon>Gunneridae</taxon>
        <taxon>Pentapetalae</taxon>
        <taxon>asterids</taxon>
        <taxon>campanulids</taxon>
        <taxon>Asterales</taxon>
        <taxon>Asteraceae</taxon>
        <taxon>Asteroideae</taxon>
        <taxon>Anthemideae</taxon>
        <taxon>Artemisiinae</taxon>
        <taxon>Artemisia</taxon>
    </lineage>
</organism>
<gene>
    <name evidence="1" type="ORF">CTI12_AA529390</name>
</gene>
<protein>
    <submittedName>
        <fullName evidence="1">Uncharacterized protein</fullName>
    </submittedName>
</protein>
<keyword evidence="2" id="KW-1185">Reference proteome</keyword>
<dbReference type="Proteomes" id="UP000245207">
    <property type="component" value="Unassembled WGS sequence"/>
</dbReference>
<dbReference type="EMBL" id="PKPP01011449">
    <property type="protein sequence ID" value="PWA44116.1"/>
    <property type="molecule type" value="Genomic_DNA"/>
</dbReference>
<reference evidence="1 2" key="1">
    <citation type="journal article" date="2018" name="Mol. Plant">
        <title>The genome of Artemisia annua provides insight into the evolution of Asteraceae family and artemisinin biosynthesis.</title>
        <authorList>
            <person name="Shen Q."/>
            <person name="Zhang L."/>
            <person name="Liao Z."/>
            <person name="Wang S."/>
            <person name="Yan T."/>
            <person name="Shi P."/>
            <person name="Liu M."/>
            <person name="Fu X."/>
            <person name="Pan Q."/>
            <person name="Wang Y."/>
            <person name="Lv Z."/>
            <person name="Lu X."/>
            <person name="Zhang F."/>
            <person name="Jiang W."/>
            <person name="Ma Y."/>
            <person name="Chen M."/>
            <person name="Hao X."/>
            <person name="Li L."/>
            <person name="Tang Y."/>
            <person name="Lv G."/>
            <person name="Zhou Y."/>
            <person name="Sun X."/>
            <person name="Brodelius P.E."/>
            <person name="Rose J.K.C."/>
            <person name="Tang K."/>
        </authorList>
    </citation>
    <scope>NUCLEOTIDE SEQUENCE [LARGE SCALE GENOMIC DNA]</scope>
    <source>
        <strain evidence="2">cv. Huhao1</strain>
        <tissue evidence="1">Leaf</tissue>
    </source>
</reference>
<dbReference type="OrthoDB" id="1417483at2759"/>
<sequence length="146" mass="16724">MTSQISRLLSVLYYEDLVSIEGIALSHLGNGLAPHHWISYLHQASIGTLFNNTLCARMINKFVYLCCRISYVDTFIIYLKDLPITIPLIPVCLRGTLGDMDSCNHVYRWDRKPYQLVFNLGFEARHQGNTQVETYFNLESYVNNGG</sequence>
<dbReference type="Gene3D" id="3.90.210.10">
    <property type="entry name" value="Heat-Labile Enterotoxin, subunit A"/>
    <property type="match status" value="1"/>
</dbReference>
<name>A0A2U1L534_ARTAN</name>
<comment type="caution">
    <text evidence="1">The sequence shown here is derived from an EMBL/GenBank/DDBJ whole genome shotgun (WGS) entry which is preliminary data.</text>
</comment>